<dbReference type="SUPFAM" id="SSF47473">
    <property type="entry name" value="EF-hand"/>
    <property type="match status" value="1"/>
</dbReference>
<dbReference type="PANTHER" id="PTHR31495:SF0">
    <property type="entry name" value="BINDING PROTEIN CALEOSIN, PUTATIVE (AFU_ORTHOLOGUE AFUA_5G13750)-RELATED"/>
    <property type="match status" value="1"/>
</dbReference>
<feature type="domain" description="EF-hand" evidence="3">
    <location>
        <begin position="372"/>
        <end position="407"/>
    </location>
</feature>
<comment type="similarity">
    <text evidence="1">Belongs to the caleosin family.</text>
</comment>
<dbReference type="EMBL" id="JALJOR010000001">
    <property type="protein sequence ID" value="KAK9830158.1"/>
    <property type="molecule type" value="Genomic_DNA"/>
</dbReference>
<reference evidence="4 5" key="1">
    <citation type="journal article" date="2024" name="Nat. Commun.">
        <title>Phylogenomics reveals the evolutionary origins of lichenization in chlorophyte algae.</title>
        <authorList>
            <person name="Puginier C."/>
            <person name="Libourel C."/>
            <person name="Otte J."/>
            <person name="Skaloud P."/>
            <person name="Haon M."/>
            <person name="Grisel S."/>
            <person name="Petersen M."/>
            <person name="Berrin J.G."/>
            <person name="Delaux P.M."/>
            <person name="Dal Grande F."/>
            <person name="Keller J."/>
        </authorList>
    </citation>
    <scope>NUCLEOTIDE SEQUENCE [LARGE SCALE GENOMIC DNA]</scope>
    <source>
        <strain evidence="4 5">SAG 2043</strain>
    </source>
</reference>
<protein>
    <recommendedName>
        <fullName evidence="3">EF-hand domain-containing protein</fullName>
    </recommendedName>
</protein>
<evidence type="ECO:0000313" key="5">
    <source>
        <dbReference type="Proteomes" id="UP001489004"/>
    </source>
</evidence>
<name>A0AAW1R9E8_9CHLO</name>
<dbReference type="GO" id="GO:0004497">
    <property type="term" value="F:monooxygenase activity"/>
    <property type="evidence" value="ECO:0007669"/>
    <property type="project" value="TreeGrafter"/>
</dbReference>
<evidence type="ECO:0000256" key="1">
    <source>
        <dbReference type="ARBA" id="ARBA00006765"/>
    </source>
</evidence>
<proteinExistence type="inferred from homology"/>
<dbReference type="AlphaFoldDB" id="A0AAW1R9E8"/>
<dbReference type="InterPro" id="IPR007736">
    <property type="entry name" value="Caleosin-related"/>
</dbReference>
<gene>
    <name evidence="4" type="ORF">WJX72_010048</name>
</gene>
<organism evidence="4 5">
    <name type="scientific">[Myrmecia] bisecta</name>
    <dbReference type="NCBI Taxonomy" id="41462"/>
    <lineage>
        <taxon>Eukaryota</taxon>
        <taxon>Viridiplantae</taxon>
        <taxon>Chlorophyta</taxon>
        <taxon>core chlorophytes</taxon>
        <taxon>Trebouxiophyceae</taxon>
        <taxon>Trebouxiales</taxon>
        <taxon>Trebouxiaceae</taxon>
        <taxon>Myrmecia</taxon>
    </lineage>
</organism>
<evidence type="ECO:0000256" key="2">
    <source>
        <dbReference type="SAM" id="MobiDB-lite"/>
    </source>
</evidence>
<feature type="compositionally biased region" description="Low complexity" evidence="2">
    <location>
        <begin position="120"/>
        <end position="131"/>
    </location>
</feature>
<comment type="caution">
    <text evidence="4">The sequence shown here is derived from an EMBL/GenBank/DDBJ whole genome shotgun (WGS) entry which is preliminary data.</text>
</comment>
<dbReference type="PROSITE" id="PS50222">
    <property type="entry name" value="EF_HAND_2"/>
    <property type="match status" value="1"/>
</dbReference>
<dbReference type="InterPro" id="IPR002048">
    <property type="entry name" value="EF_hand_dom"/>
</dbReference>
<dbReference type="GO" id="GO:0005509">
    <property type="term" value="F:calcium ion binding"/>
    <property type="evidence" value="ECO:0007669"/>
    <property type="project" value="InterPro"/>
</dbReference>
<evidence type="ECO:0000313" key="4">
    <source>
        <dbReference type="EMBL" id="KAK9830158.1"/>
    </source>
</evidence>
<feature type="region of interest" description="Disordered" evidence="2">
    <location>
        <begin position="112"/>
        <end position="134"/>
    </location>
</feature>
<dbReference type="PANTHER" id="PTHR31495">
    <property type="entry name" value="PEROXYGENASE 3-RELATED"/>
    <property type="match status" value="1"/>
</dbReference>
<dbReference type="Pfam" id="PF05042">
    <property type="entry name" value="Caleosin"/>
    <property type="match status" value="1"/>
</dbReference>
<evidence type="ECO:0000259" key="3">
    <source>
        <dbReference type="PROSITE" id="PS50222"/>
    </source>
</evidence>
<dbReference type="Proteomes" id="UP001489004">
    <property type="component" value="Unassembled WGS sequence"/>
</dbReference>
<keyword evidence="5" id="KW-1185">Reference proteome</keyword>
<dbReference type="InterPro" id="IPR011992">
    <property type="entry name" value="EF-hand-dom_pair"/>
</dbReference>
<sequence length="466" mass="51279">MVAKAKTKATTRKAATAATSTFEYVPPATESPVPETRPVISCRVCNAQLPRLQVELDEMHKNPTLRQIKLAIQRQHQNYLHNVLLYKDKVHPDHLIADNTDGSDSITVADLLPLSPPTAAPTSTQATAQPSGAAAPEGPVLKLFYSLEHPPSDDPILLVESPVVESGMLSGIVADSNRRRTASSVGSGRHWRESSGSRRSSISLLAYHVIRRMVVLAANVSLCNACGIARQFTLQKQGTTRQIPEDLDSVIDNPGLPRANSTVTREFPQGYDDSSIQRVKSSKSRTVMMQHVDFFDADGDGIIYPKDTYEGFLKMGLPWVVAFFSPLAIHGAMSLPTVPGFLPDWRFPIYTDRIHKAKHGSDSQVYDNEGRFVPSKFEEIFTKFDRGNKGGLTWKELNEFVSHNKNLYDAFGSSAAWAEWGVTWLLAAEGPSGQKLLSKESIRGQFDGSLFYQKAEARAAKKAAGR</sequence>
<accession>A0AAW1R9E8</accession>